<reference evidence="3" key="1">
    <citation type="submission" date="2016-10" db="EMBL/GenBank/DDBJ databases">
        <authorList>
            <person name="Varghese N."/>
            <person name="Submissions S."/>
        </authorList>
    </citation>
    <scope>NUCLEOTIDE SEQUENCE [LARGE SCALE GENOMIC DNA]</scope>
    <source>
        <strain evidence="3">CGMCC 1.8911</strain>
    </source>
</reference>
<dbReference type="InterPro" id="IPR041492">
    <property type="entry name" value="HAD_2"/>
</dbReference>
<dbReference type="InterPro" id="IPR050155">
    <property type="entry name" value="HAD-like_hydrolase_sf"/>
</dbReference>
<reference evidence="2" key="2">
    <citation type="submission" date="2016-10" db="EMBL/GenBank/DDBJ databases">
        <authorList>
            <person name="de Groot N.N."/>
        </authorList>
    </citation>
    <scope>NUCLEOTIDE SEQUENCE [LARGE SCALE GENOMIC DNA]</scope>
    <source>
        <strain evidence="2">CGMCC 1.8911</strain>
    </source>
</reference>
<sequence length="233" mass="26108">MDRILLYDKDGTLLNFHKLWTPYAKKCIDDFAERFNAEEIIPDVAKELGYIDGEIKANSTIASGTGSDIHQVFESFRTGGGKWAKDFYEENLQMLSDDMELIVGVNTVLAHGLNNGYKNVIVTSDSRASTLKFIEKFKLEPYIFDVICGDDNDYHKPEFGFIKGFIDKHNFDIKDLVMIGDNAADTMLGYDEGLYTVGVLSGTGEREHLAGADLIVDSVMDLYDKEGKFLLDA</sequence>
<dbReference type="AlphaFoldDB" id="A0A1G9AZZ2"/>
<dbReference type="InterPro" id="IPR036412">
    <property type="entry name" value="HAD-like_sf"/>
</dbReference>
<dbReference type="GO" id="GO:0006281">
    <property type="term" value="P:DNA repair"/>
    <property type="evidence" value="ECO:0007669"/>
    <property type="project" value="TreeGrafter"/>
</dbReference>
<dbReference type="GO" id="GO:0008967">
    <property type="term" value="F:phosphoglycolate phosphatase activity"/>
    <property type="evidence" value="ECO:0007669"/>
    <property type="project" value="TreeGrafter"/>
</dbReference>
<protein>
    <submittedName>
        <fullName evidence="1 2">Phosphoglycolate phosphatase</fullName>
    </submittedName>
</protein>
<dbReference type="InterPro" id="IPR023214">
    <property type="entry name" value="HAD_sf"/>
</dbReference>
<evidence type="ECO:0000313" key="1">
    <source>
        <dbReference type="EMBL" id="MBP1952043.1"/>
    </source>
</evidence>
<dbReference type="EMBL" id="FNFI01000007">
    <property type="protein sequence ID" value="SDK32889.1"/>
    <property type="molecule type" value="Genomic_DNA"/>
</dbReference>
<dbReference type="RefSeq" id="WP_092597954.1">
    <property type="nucleotide sequence ID" value="NZ_BMCN01000003.1"/>
</dbReference>
<keyword evidence="4" id="KW-1185">Reference proteome</keyword>
<dbReference type="PANTHER" id="PTHR43434">
    <property type="entry name" value="PHOSPHOGLYCOLATE PHOSPHATASE"/>
    <property type="match status" value="1"/>
</dbReference>
<dbReference type="Proteomes" id="UP000242700">
    <property type="component" value="Unassembled WGS sequence"/>
</dbReference>
<reference evidence="1 4" key="3">
    <citation type="submission" date="2021-03" db="EMBL/GenBank/DDBJ databases">
        <title>Genomic Encyclopedia of Type Strains, Phase IV (KMG-IV): sequencing the most valuable type-strain genomes for metagenomic binning, comparative biology and taxonomic classification.</title>
        <authorList>
            <person name="Goeker M."/>
        </authorList>
    </citation>
    <scope>NUCLEOTIDE SEQUENCE [LARGE SCALE GENOMIC DNA]</scope>
    <source>
        <strain evidence="1 4">DSM 22420</strain>
    </source>
</reference>
<dbReference type="Gene3D" id="3.40.50.1000">
    <property type="entry name" value="HAD superfamily/HAD-like"/>
    <property type="match status" value="1"/>
</dbReference>
<evidence type="ECO:0000313" key="4">
    <source>
        <dbReference type="Proteomes" id="UP001519348"/>
    </source>
</evidence>
<gene>
    <name evidence="1" type="ORF">J2Z27_001082</name>
    <name evidence="2" type="ORF">SAMN05216187_10751</name>
</gene>
<evidence type="ECO:0000313" key="2">
    <source>
        <dbReference type="EMBL" id="SDK32889.1"/>
    </source>
</evidence>
<evidence type="ECO:0000313" key="3">
    <source>
        <dbReference type="Proteomes" id="UP000242700"/>
    </source>
</evidence>
<dbReference type="Proteomes" id="UP001519348">
    <property type="component" value="Unassembled WGS sequence"/>
</dbReference>
<dbReference type="SFLD" id="SFLDS00003">
    <property type="entry name" value="Haloacid_Dehalogenase"/>
    <property type="match status" value="1"/>
</dbReference>
<dbReference type="OrthoDB" id="9792518at2"/>
<dbReference type="SUPFAM" id="SSF56784">
    <property type="entry name" value="HAD-like"/>
    <property type="match status" value="1"/>
</dbReference>
<dbReference type="SFLD" id="SFLDG01129">
    <property type="entry name" value="C1.5:_HAD__Beta-PGM__Phosphata"/>
    <property type="match status" value="1"/>
</dbReference>
<dbReference type="GO" id="GO:0005829">
    <property type="term" value="C:cytosol"/>
    <property type="evidence" value="ECO:0007669"/>
    <property type="project" value="TreeGrafter"/>
</dbReference>
<dbReference type="Pfam" id="PF13419">
    <property type="entry name" value="HAD_2"/>
    <property type="match status" value="1"/>
</dbReference>
<name>A0A1G9AZZ2_9STAP</name>
<dbReference type="EMBL" id="JAGGKN010000003">
    <property type="protein sequence ID" value="MBP1952043.1"/>
    <property type="molecule type" value="Genomic_DNA"/>
</dbReference>
<dbReference type="STRING" id="586411.SAMN05216187_10751"/>
<proteinExistence type="predicted"/>
<organism evidence="2 3">
    <name type="scientific">Jeotgalicoccus aerolatus</name>
    <dbReference type="NCBI Taxonomy" id="709510"/>
    <lineage>
        <taxon>Bacteria</taxon>
        <taxon>Bacillati</taxon>
        <taxon>Bacillota</taxon>
        <taxon>Bacilli</taxon>
        <taxon>Bacillales</taxon>
        <taxon>Staphylococcaceae</taxon>
        <taxon>Jeotgalicoccus</taxon>
    </lineage>
</organism>
<dbReference type="PANTHER" id="PTHR43434:SF1">
    <property type="entry name" value="PHOSPHOGLYCOLATE PHOSPHATASE"/>
    <property type="match status" value="1"/>
</dbReference>
<accession>A0A1G9AZZ2</accession>